<dbReference type="Proteomes" id="UP000008141">
    <property type="component" value="Unassembled WGS sequence"/>
</dbReference>
<dbReference type="GO" id="GO:0006353">
    <property type="term" value="P:DNA-templated transcription termination"/>
    <property type="evidence" value="ECO:0007669"/>
    <property type="project" value="UniProtKB-KW"/>
</dbReference>
<evidence type="ECO:0000256" key="2">
    <source>
        <dbReference type="ARBA" id="ARBA00022472"/>
    </source>
</evidence>
<keyword evidence="5" id="KW-1185">Reference proteome</keyword>
<dbReference type="SMART" id="SM00733">
    <property type="entry name" value="Mterf"/>
    <property type="match status" value="2"/>
</dbReference>
<dbReference type="GeneID" id="17352622"/>
<dbReference type="eggNOG" id="ENOG502S8N9">
    <property type="taxonomic scope" value="Eukaryota"/>
</dbReference>
<evidence type="ECO:0000256" key="1">
    <source>
        <dbReference type="ARBA" id="ARBA00007692"/>
    </source>
</evidence>
<comment type="similarity">
    <text evidence="1">Belongs to the mTERF family.</text>
</comment>
<sequence length="170" mass="18788">MVRLAGRSRQNVQMHEGQNLAFLAAGNFLRGLGIDSQAEVNRVLDVAMNPNSLYAARNRKQPANPHARKLDVEADLRPVVEFLQAAGLSQEQAILVHPALLSYRVQERLQPFFEYLTGELGLSPQEAASVVQRRPSIVGVEVDGLRRMVAFLLESGNTKEQVVELMATSL</sequence>
<name>E1ZLR2_CHLVA</name>
<evidence type="ECO:0000313" key="4">
    <source>
        <dbReference type="EMBL" id="EFN53178.1"/>
    </source>
</evidence>
<dbReference type="Gene3D" id="1.25.70.10">
    <property type="entry name" value="Transcription termination factor 3, mitochondrial"/>
    <property type="match status" value="1"/>
</dbReference>
<dbReference type="AlphaFoldDB" id="E1ZLR2"/>
<dbReference type="InterPro" id="IPR038538">
    <property type="entry name" value="MTERF_sf"/>
</dbReference>
<dbReference type="GO" id="GO:0003676">
    <property type="term" value="F:nucleic acid binding"/>
    <property type="evidence" value="ECO:0007669"/>
    <property type="project" value="InterPro"/>
</dbReference>
<evidence type="ECO:0000256" key="3">
    <source>
        <dbReference type="ARBA" id="ARBA00022946"/>
    </source>
</evidence>
<dbReference type="OMA" id="EYLQYTE"/>
<dbReference type="EMBL" id="GL433852">
    <property type="protein sequence ID" value="EFN53178.1"/>
    <property type="molecule type" value="Genomic_DNA"/>
</dbReference>
<dbReference type="RefSeq" id="XP_005845280.1">
    <property type="nucleotide sequence ID" value="XM_005845218.1"/>
</dbReference>
<protein>
    <submittedName>
        <fullName evidence="4">Uncharacterized protein</fullName>
    </submittedName>
</protein>
<dbReference type="InterPro" id="IPR003690">
    <property type="entry name" value="MTERF"/>
</dbReference>
<keyword evidence="2" id="KW-0806">Transcription termination</keyword>
<gene>
    <name evidence="4" type="ORF">CHLNCDRAFT_136986</name>
</gene>
<dbReference type="PANTHER" id="PTHR13068:SF173">
    <property type="entry name" value="EMB|CAB62602.1"/>
    <property type="match status" value="1"/>
</dbReference>
<accession>E1ZLR2</accession>
<dbReference type="InParanoid" id="E1ZLR2"/>
<dbReference type="KEGG" id="cvr:CHLNCDRAFT_136986"/>
<proteinExistence type="inferred from homology"/>
<organism evidence="5">
    <name type="scientific">Chlorella variabilis</name>
    <name type="common">Green alga</name>
    <dbReference type="NCBI Taxonomy" id="554065"/>
    <lineage>
        <taxon>Eukaryota</taxon>
        <taxon>Viridiplantae</taxon>
        <taxon>Chlorophyta</taxon>
        <taxon>core chlorophytes</taxon>
        <taxon>Trebouxiophyceae</taxon>
        <taxon>Chlorellales</taxon>
        <taxon>Chlorellaceae</taxon>
        <taxon>Chlorella clade</taxon>
        <taxon>Chlorella</taxon>
    </lineage>
</organism>
<reference evidence="4 5" key="1">
    <citation type="journal article" date="2010" name="Plant Cell">
        <title>The Chlorella variabilis NC64A genome reveals adaptation to photosymbiosis, coevolution with viruses, and cryptic sex.</title>
        <authorList>
            <person name="Blanc G."/>
            <person name="Duncan G."/>
            <person name="Agarkova I."/>
            <person name="Borodovsky M."/>
            <person name="Gurnon J."/>
            <person name="Kuo A."/>
            <person name="Lindquist E."/>
            <person name="Lucas S."/>
            <person name="Pangilinan J."/>
            <person name="Polle J."/>
            <person name="Salamov A."/>
            <person name="Terry A."/>
            <person name="Yamada T."/>
            <person name="Dunigan D.D."/>
            <person name="Grigoriev I.V."/>
            <person name="Claverie J.M."/>
            <person name="Van Etten J.L."/>
        </authorList>
    </citation>
    <scope>NUCLEOTIDE SEQUENCE [LARGE SCALE GENOMIC DNA]</scope>
    <source>
        <strain evidence="4 5">NC64A</strain>
    </source>
</reference>
<dbReference type="Pfam" id="PF02536">
    <property type="entry name" value="mTERF"/>
    <property type="match status" value="1"/>
</dbReference>
<evidence type="ECO:0000313" key="5">
    <source>
        <dbReference type="Proteomes" id="UP000008141"/>
    </source>
</evidence>
<dbReference type="PANTHER" id="PTHR13068">
    <property type="entry name" value="CGI-12 PROTEIN-RELATED"/>
    <property type="match status" value="1"/>
</dbReference>
<keyword evidence="2" id="KW-0805">Transcription regulation</keyword>
<dbReference type="STRING" id="554065.E1ZLR2"/>
<keyword evidence="2" id="KW-0804">Transcription</keyword>
<keyword evidence="3" id="KW-0809">Transit peptide</keyword>
<dbReference type="OrthoDB" id="637682at2759"/>